<dbReference type="CDD" id="cd06170">
    <property type="entry name" value="LuxR_C_like"/>
    <property type="match status" value="1"/>
</dbReference>
<dbReference type="SUPFAM" id="SSF46894">
    <property type="entry name" value="C-terminal effector domain of the bipartite response regulators"/>
    <property type="match status" value="1"/>
</dbReference>
<sequence>MERVAVWVSARDPISEAGVVSALRPRPEVRVLPADEAASSQVAVVVADAVDDDALRLVRMVRRQSPSQAVLVAGRLEDGDVVTAVEAGVLGLVRRSEATPDRLVRVICGAATGEGSVPPDLLGRLLDQVGTLQRQVLRPRGLTFTGLATREIDVLKLVADGYDTAEIAQHLAYSERTVKNVLHDVTTRLQLRNRSHAVAYALREGLI</sequence>
<name>A0A7Y6DXB4_9CELL</name>
<dbReference type="PROSITE" id="PS50043">
    <property type="entry name" value="HTH_LUXR_2"/>
    <property type="match status" value="1"/>
</dbReference>
<evidence type="ECO:0000256" key="3">
    <source>
        <dbReference type="ARBA" id="ARBA00023163"/>
    </source>
</evidence>
<dbReference type="AlphaFoldDB" id="A0A7Y6DXB4"/>
<dbReference type="PRINTS" id="PR00038">
    <property type="entry name" value="HTHLUXR"/>
</dbReference>
<dbReference type="RefSeq" id="WP_175346642.1">
    <property type="nucleotide sequence ID" value="NZ_JABMCI010000054.1"/>
</dbReference>
<protein>
    <submittedName>
        <fullName evidence="5">Response regulator transcription factor</fullName>
    </submittedName>
</protein>
<keyword evidence="6" id="KW-1185">Reference proteome</keyword>
<evidence type="ECO:0000313" key="6">
    <source>
        <dbReference type="Proteomes" id="UP000565724"/>
    </source>
</evidence>
<dbReference type="Proteomes" id="UP000565724">
    <property type="component" value="Unassembled WGS sequence"/>
</dbReference>
<evidence type="ECO:0000256" key="1">
    <source>
        <dbReference type="ARBA" id="ARBA00023015"/>
    </source>
</evidence>
<dbReference type="GO" id="GO:0006355">
    <property type="term" value="P:regulation of DNA-templated transcription"/>
    <property type="evidence" value="ECO:0007669"/>
    <property type="project" value="InterPro"/>
</dbReference>
<dbReference type="Gene3D" id="3.40.50.2300">
    <property type="match status" value="1"/>
</dbReference>
<keyword evidence="2" id="KW-0238">DNA-binding</keyword>
<dbReference type="SMART" id="SM00421">
    <property type="entry name" value="HTH_LUXR"/>
    <property type="match status" value="1"/>
</dbReference>
<reference evidence="5 6" key="1">
    <citation type="submission" date="2020-05" db="EMBL/GenBank/DDBJ databases">
        <title>Genome Sequencing of Type Strains.</title>
        <authorList>
            <person name="Lemaire J.F."/>
            <person name="Inderbitzin P."/>
            <person name="Gregorio O.A."/>
            <person name="Collins S.B."/>
            <person name="Wespe N."/>
            <person name="Knight-Connoni V."/>
        </authorList>
    </citation>
    <scope>NUCLEOTIDE SEQUENCE [LARGE SCALE GENOMIC DNA]</scope>
    <source>
        <strain evidence="5 6">ATCC 25174</strain>
    </source>
</reference>
<proteinExistence type="predicted"/>
<dbReference type="PANTHER" id="PTHR43214:SF24">
    <property type="entry name" value="TRANSCRIPTIONAL REGULATORY PROTEIN NARL-RELATED"/>
    <property type="match status" value="1"/>
</dbReference>
<keyword evidence="1" id="KW-0805">Transcription regulation</keyword>
<dbReference type="InterPro" id="IPR039420">
    <property type="entry name" value="WalR-like"/>
</dbReference>
<dbReference type="PANTHER" id="PTHR43214">
    <property type="entry name" value="TWO-COMPONENT RESPONSE REGULATOR"/>
    <property type="match status" value="1"/>
</dbReference>
<evidence type="ECO:0000259" key="4">
    <source>
        <dbReference type="PROSITE" id="PS50043"/>
    </source>
</evidence>
<comment type="caution">
    <text evidence="5">The sequence shown here is derived from an EMBL/GenBank/DDBJ whole genome shotgun (WGS) entry which is preliminary data.</text>
</comment>
<evidence type="ECO:0000256" key="2">
    <source>
        <dbReference type="ARBA" id="ARBA00023125"/>
    </source>
</evidence>
<dbReference type="EMBL" id="JABMCI010000054">
    <property type="protein sequence ID" value="NUU16764.1"/>
    <property type="molecule type" value="Genomic_DNA"/>
</dbReference>
<evidence type="ECO:0000313" key="5">
    <source>
        <dbReference type="EMBL" id="NUU16764.1"/>
    </source>
</evidence>
<dbReference type="GO" id="GO:0003677">
    <property type="term" value="F:DNA binding"/>
    <property type="evidence" value="ECO:0007669"/>
    <property type="project" value="UniProtKB-KW"/>
</dbReference>
<dbReference type="Pfam" id="PF00196">
    <property type="entry name" value="GerE"/>
    <property type="match status" value="1"/>
</dbReference>
<feature type="domain" description="HTH luxR-type" evidence="4">
    <location>
        <begin position="143"/>
        <end position="205"/>
    </location>
</feature>
<accession>A0A7Y6DXB4</accession>
<dbReference type="InterPro" id="IPR016032">
    <property type="entry name" value="Sig_transdc_resp-reg_C-effctor"/>
</dbReference>
<organism evidence="5 6">
    <name type="scientific">Cellulomonas humilata</name>
    <dbReference type="NCBI Taxonomy" id="144055"/>
    <lineage>
        <taxon>Bacteria</taxon>
        <taxon>Bacillati</taxon>
        <taxon>Actinomycetota</taxon>
        <taxon>Actinomycetes</taxon>
        <taxon>Micrococcales</taxon>
        <taxon>Cellulomonadaceae</taxon>
        <taxon>Cellulomonas</taxon>
    </lineage>
</organism>
<keyword evidence="3" id="KW-0804">Transcription</keyword>
<gene>
    <name evidence="5" type="ORF">HP550_05815</name>
</gene>
<dbReference type="InterPro" id="IPR000792">
    <property type="entry name" value="Tscrpt_reg_LuxR_C"/>
</dbReference>